<dbReference type="InterPro" id="IPR015943">
    <property type="entry name" value="WD40/YVTN_repeat-like_dom_sf"/>
</dbReference>
<keyword evidence="1" id="KW-0472">Membrane</keyword>
<feature type="transmembrane region" description="Helical" evidence="1">
    <location>
        <begin position="372"/>
        <end position="399"/>
    </location>
</feature>
<keyword evidence="4" id="KW-1185">Reference proteome</keyword>
<accession>L8H5N6</accession>
<evidence type="ECO:0000313" key="4">
    <source>
        <dbReference type="Proteomes" id="UP000011083"/>
    </source>
</evidence>
<dbReference type="KEGG" id="acan:ACA1_201440"/>
<proteinExistence type="predicted"/>
<organism evidence="3 4">
    <name type="scientific">Acanthamoeba castellanii (strain ATCC 30010 / Neff)</name>
    <dbReference type="NCBI Taxonomy" id="1257118"/>
    <lineage>
        <taxon>Eukaryota</taxon>
        <taxon>Amoebozoa</taxon>
        <taxon>Discosea</taxon>
        <taxon>Longamoebia</taxon>
        <taxon>Centramoebida</taxon>
        <taxon>Acanthamoebidae</taxon>
        <taxon>Acanthamoeba</taxon>
    </lineage>
</organism>
<keyword evidence="2" id="KW-0732">Signal</keyword>
<dbReference type="EMBL" id="KB007932">
    <property type="protein sequence ID" value="ELR19776.1"/>
    <property type="molecule type" value="Genomic_DNA"/>
</dbReference>
<sequence>MMLRGLSLFALLCAVALAAAVPVSIPTGFTVVTRSSVWTFSNQSTLTTFEPQLKLDLPFAALNQSAVSGAAGGLKVGGFLVISNSTVALGRPKASIHGSPSFGYDVIHNFGANKYSLVDIFFINNTEQVSAVGLSMGEQRNVTFFHSANAGKTWSVTDYGPAGLFHSASLAFKYEHGIAVEGGRIFRTLDYGRVWAQTAANSTEFFTKAAIHDHHLSVVFGRSPQLALTFMLKSHDSGHHWQAGPALPDFTPASADVTGFVFLDADTWVLTTSGGEIWRSVNSGEAWNRTFAPLDVNGNDTDNYWNDIAHQSHWGVLMAVGRSTIAVSTDDGLNWTESPVQESVDGFVKVVPDIARALRPKPHPHKKEDGDAVGVALGLVFGLGGGLLLIGGLVGFYVYRRYYQPRFSYSTINS</sequence>
<feature type="signal peptide" evidence="2">
    <location>
        <begin position="1"/>
        <end position="20"/>
    </location>
</feature>
<name>L8H5N6_ACACF</name>
<dbReference type="Proteomes" id="UP000011083">
    <property type="component" value="Unassembled WGS sequence"/>
</dbReference>
<dbReference type="RefSeq" id="XP_004341871.1">
    <property type="nucleotide sequence ID" value="XM_004341823.1"/>
</dbReference>
<dbReference type="GeneID" id="14920607"/>
<dbReference type="SUPFAM" id="SSF110296">
    <property type="entry name" value="Oligoxyloglucan reducing end-specific cellobiohydrolase"/>
    <property type="match status" value="1"/>
</dbReference>
<reference evidence="3 4" key="1">
    <citation type="journal article" date="2013" name="Genome Biol.">
        <title>Genome of Acanthamoeba castellanii highlights extensive lateral gene transfer and early evolution of tyrosine kinase signaling.</title>
        <authorList>
            <person name="Clarke M."/>
            <person name="Lohan A.J."/>
            <person name="Liu B."/>
            <person name="Lagkouvardos I."/>
            <person name="Roy S."/>
            <person name="Zafar N."/>
            <person name="Bertelli C."/>
            <person name="Schilde C."/>
            <person name="Kianianmomeni A."/>
            <person name="Burglin T.R."/>
            <person name="Frech C."/>
            <person name="Turcotte B."/>
            <person name="Kopec K.O."/>
            <person name="Synnott J.M."/>
            <person name="Choo C."/>
            <person name="Paponov I."/>
            <person name="Finkler A."/>
            <person name="Soon Heng Tan C."/>
            <person name="Hutchins A.P."/>
            <person name="Weinmeier T."/>
            <person name="Rattei T."/>
            <person name="Chu J.S."/>
            <person name="Gimenez G."/>
            <person name="Irimia M."/>
            <person name="Rigden D.J."/>
            <person name="Fitzpatrick D.A."/>
            <person name="Lorenzo-Morales J."/>
            <person name="Bateman A."/>
            <person name="Chiu C.H."/>
            <person name="Tang P."/>
            <person name="Hegemann P."/>
            <person name="Fromm H."/>
            <person name="Raoult D."/>
            <person name="Greub G."/>
            <person name="Miranda-Saavedra D."/>
            <person name="Chen N."/>
            <person name="Nash P."/>
            <person name="Ginger M.L."/>
            <person name="Horn M."/>
            <person name="Schaap P."/>
            <person name="Caler L."/>
            <person name="Loftus B."/>
        </authorList>
    </citation>
    <scope>NUCLEOTIDE SEQUENCE [LARGE SCALE GENOMIC DNA]</scope>
    <source>
        <strain evidence="3 4">Neff</strain>
    </source>
</reference>
<evidence type="ECO:0000313" key="3">
    <source>
        <dbReference type="EMBL" id="ELR19776.1"/>
    </source>
</evidence>
<keyword evidence="1" id="KW-0812">Transmembrane</keyword>
<feature type="chain" id="PRO_5003990426" evidence="2">
    <location>
        <begin position="21"/>
        <end position="414"/>
    </location>
</feature>
<gene>
    <name evidence="3" type="ORF">ACA1_201440</name>
</gene>
<dbReference type="Gene3D" id="2.130.10.10">
    <property type="entry name" value="YVTN repeat-like/Quinoprotein amine dehydrogenase"/>
    <property type="match status" value="1"/>
</dbReference>
<keyword evidence="1" id="KW-1133">Transmembrane helix</keyword>
<evidence type="ECO:0000256" key="2">
    <source>
        <dbReference type="SAM" id="SignalP"/>
    </source>
</evidence>
<dbReference type="VEuPathDB" id="AmoebaDB:ACA1_201440"/>
<evidence type="ECO:0000256" key="1">
    <source>
        <dbReference type="SAM" id="Phobius"/>
    </source>
</evidence>
<protein>
    <submittedName>
        <fullName evidence="3">BNR/Aspbox repeat domain containing protein</fullName>
    </submittedName>
</protein>
<dbReference type="AlphaFoldDB" id="L8H5N6"/>